<keyword evidence="4 11" id="KW-0808">Transferase</keyword>
<evidence type="ECO:0000256" key="8">
    <source>
        <dbReference type="ARBA" id="ARBA00022989"/>
    </source>
</evidence>
<keyword evidence="1 11" id="KW-1003">Cell membrane</keyword>
<evidence type="ECO:0000313" key="13">
    <source>
        <dbReference type="EMBL" id="UYQ72722.1"/>
    </source>
</evidence>
<comment type="catalytic activity">
    <reaction evidence="11">
        <text>[GlcNAc-(1-&gt;4)-Mur2Ac(oyl-L-Ala-gamma-D-Glu-L-Lys-D-Ala-D-Ala)](n)-di-trans,octa-cis-undecaprenyl diphosphate + beta-D-GlcNAc-(1-&gt;4)-Mur2Ac(oyl-L-Ala-gamma-D-Glu-L-Lys-D-Ala-D-Ala)-di-trans,octa-cis-undecaprenyl diphosphate = [GlcNAc-(1-&gt;4)-Mur2Ac(oyl-L-Ala-gamma-D-Glu-L-Lys-D-Ala-D-Ala)](n+1)-di-trans,octa-cis-undecaprenyl diphosphate + di-trans,octa-cis-undecaprenyl diphosphate + H(+)</text>
        <dbReference type="Rhea" id="RHEA:23708"/>
        <dbReference type="Rhea" id="RHEA-COMP:9602"/>
        <dbReference type="Rhea" id="RHEA-COMP:9603"/>
        <dbReference type="ChEBI" id="CHEBI:15378"/>
        <dbReference type="ChEBI" id="CHEBI:58405"/>
        <dbReference type="ChEBI" id="CHEBI:60033"/>
        <dbReference type="ChEBI" id="CHEBI:78435"/>
        <dbReference type="EC" id="2.4.99.28"/>
    </reaction>
</comment>
<evidence type="ECO:0000256" key="10">
    <source>
        <dbReference type="ARBA" id="ARBA00023316"/>
    </source>
</evidence>
<evidence type="ECO:0000313" key="14">
    <source>
        <dbReference type="Proteomes" id="UP001163882"/>
    </source>
</evidence>
<keyword evidence="8 11" id="KW-1133">Transmembrane helix</keyword>
<evidence type="ECO:0000256" key="2">
    <source>
        <dbReference type="ARBA" id="ARBA00022519"/>
    </source>
</evidence>
<dbReference type="PANTHER" id="PTHR30400:SF0">
    <property type="entry name" value="BIOSYNTHETIC PEPTIDOGLYCAN TRANSGLYCOSYLASE"/>
    <property type="match status" value="1"/>
</dbReference>
<comment type="subcellular location">
    <subcellularLocation>
        <location evidence="11">Cell inner membrane</location>
        <topology evidence="11">Single-pass membrane protein</topology>
    </subcellularLocation>
</comment>
<keyword evidence="7 11" id="KW-0573">Peptidoglycan synthesis</keyword>
<dbReference type="Pfam" id="PF00912">
    <property type="entry name" value="Transgly"/>
    <property type="match status" value="1"/>
</dbReference>
<evidence type="ECO:0000256" key="1">
    <source>
        <dbReference type="ARBA" id="ARBA00022475"/>
    </source>
</evidence>
<dbReference type="EMBL" id="CP107716">
    <property type="protein sequence ID" value="UYQ72722.1"/>
    <property type="molecule type" value="Genomic_DNA"/>
</dbReference>
<keyword evidence="9 11" id="KW-0472">Membrane</keyword>
<keyword evidence="10 11" id="KW-0961">Cell wall biogenesis/degradation</keyword>
<dbReference type="InterPro" id="IPR001264">
    <property type="entry name" value="Glyco_trans_51"/>
</dbReference>
<evidence type="ECO:0000256" key="9">
    <source>
        <dbReference type="ARBA" id="ARBA00023136"/>
    </source>
</evidence>
<feature type="transmembrane region" description="Helical" evidence="11">
    <location>
        <begin position="12"/>
        <end position="36"/>
    </location>
</feature>
<keyword evidence="3 11" id="KW-0328">Glycosyltransferase</keyword>
<name>A0ABY6IQ33_9HYPH</name>
<gene>
    <name evidence="11" type="primary">mtgA</name>
    <name evidence="13" type="ORF">OF122_02770</name>
</gene>
<dbReference type="InterPro" id="IPR011812">
    <property type="entry name" value="Pep_trsgly"/>
</dbReference>
<dbReference type="Gene3D" id="1.10.3810.10">
    <property type="entry name" value="Biosynthetic peptidoglycan transglycosylase-like"/>
    <property type="match status" value="1"/>
</dbReference>
<dbReference type="InterPro" id="IPR023346">
    <property type="entry name" value="Lysozyme-like_dom_sf"/>
</dbReference>
<proteinExistence type="inferred from homology"/>
<evidence type="ECO:0000259" key="12">
    <source>
        <dbReference type="Pfam" id="PF00912"/>
    </source>
</evidence>
<comment type="similarity">
    <text evidence="11">Belongs to the glycosyltransferase 51 family.</text>
</comment>
<evidence type="ECO:0000256" key="4">
    <source>
        <dbReference type="ARBA" id="ARBA00022679"/>
    </source>
</evidence>
<dbReference type="PANTHER" id="PTHR30400">
    <property type="entry name" value="MONOFUNCTIONAL BIOSYNTHETIC PEPTIDOGLYCAN TRANSGLYCOSYLASE"/>
    <property type="match status" value="1"/>
</dbReference>
<keyword evidence="2 11" id="KW-0997">Cell inner membrane</keyword>
<comment type="pathway">
    <text evidence="11">Cell wall biogenesis; peptidoglycan biosynthesis.</text>
</comment>
<sequence length="237" mass="25982">MAGRRKKRGWKFWVAVPLMLAAALVAIPLVLVPLYWVVPPVSTLMIGRYVTGQPVTRIWRDLDEISDRLKTAVVLSEDGQFCTHHGIDVAALQAEIDNFLAGREARGASTITMQVARNLFLTNSRSVVRKALEVPLAIYIDLVLPKRRIMEIYLNIAEWGPDGQFGVEAGAQAAFGTSAESFTWRRAALMTVTLPNPHVRRPGNPTNGLLAVAGIVEGRAQRFSSHANCLFEGAPAL</sequence>
<keyword evidence="6 11" id="KW-0133">Cell shape</keyword>
<dbReference type="Proteomes" id="UP001163882">
    <property type="component" value="Chromosome"/>
</dbReference>
<protein>
    <recommendedName>
        <fullName evidence="11">Biosynthetic peptidoglycan transglycosylase</fullName>
        <ecNumber evidence="11">2.4.99.28</ecNumber>
    </recommendedName>
    <alternativeName>
        <fullName evidence="11">Glycan polymerase</fullName>
    </alternativeName>
    <alternativeName>
        <fullName evidence="11">Peptidoglycan glycosyltransferase MtgA</fullName>
        <shortName evidence="11">PGT</shortName>
    </alternativeName>
</protein>
<dbReference type="EC" id="2.4.99.28" evidence="11"/>
<organism evidence="13 14">
    <name type="scientific">Pelagibacterium flavum</name>
    <dbReference type="NCBI Taxonomy" id="2984530"/>
    <lineage>
        <taxon>Bacteria</taxon>
        <taxon>Pseudomonadati</taxon>
        <taxon>Pseudomonadota</taxon>
        <taxon>Alphaproteobacteria</taxon>
        <taxon>Hyphomicrobiales</taxon>
        <taxon>Devosiaceae</taxon>
        <taxon>Pelagibacterium</taxon>
    </lineage>
</organism>
<comment type="function">
    <text evidence="11">Peptidoglycan polymerase that catalyzes glycan chain elongation from lipid-linked precursors.</text>
</comment>
<keyword evidence="5 11" id="KW-0812">Transmembrane</keyword>
<accession>A0ABY6IQ33</accession>
<evidence type="ECO:0000256" key="5">
    <source>
        <dbReference type="ARBA" id="ARBA00022692"/>
    </source>
</evidence>
<keyword evidence="14" id="KW-1185">Reference proteome</keyword>
<evidence type="ECO:0000256" key="3">
    <source>
        <dbReference type="ARBA" id="ARBA00022676"/>
    </source>
</evidence>
<dbReference type="SUPFAM" id="SSF53955">
    <property type="entry name" value="Lysozyme-like"/>
    <property type="match status" value="1"/>
</dbReference>
<dbReference type="InterPro" id="IPR036950">
    <property type="entry name" value="PBP_transglycosylase"/>
</dbReference>
<feature type="domain" description="Glycosyl transferase family 51" evidence="12">
    <location>
        <begin position="53"/>
        <end position="203"/>
    </location>
</feature>
<evidence type="ECO:0000256" key="6">
    <source>
        <dbReference type="ARBA" id="ARBA00022960"/>
    </source>
</evidence>
<evidence type="ECO:0000256" key="11">
    <source>
        <dbReference type="HAMAP-Rule" id="MF_00766"/>
    </source>
</evidence>
<evidence type="ECO:0000256" key="7">
    <source>
        <dbReference type="ARBA" id="ARBA00022984"/>
    </source>
</evidence>
<reference evidence="13" key="1">
    <citation type="submission" date="2022-10" db="EMBL/GenBank/DDBJ databases">
        <title>YIM 151497 complete genome.</title>
        <authorList>
            <person name="Chen X."/>
        </authorList>
    </citation>
    <scope>NUCLEOTIDE SEQUENCE</scope>
    <source>
        <strain evidence="13">YIM 151497</strain>
    </source>
</reference>
<dbReference type="HAMAP" id="MF_00766">
    <property type="entry name" value="PGT_MtgA"/>
    <property type="match status" value="1"/>
</dbReference>